<dbReference type="CDD" id="cd05403">
    <property type="entry name" value="NT_KNTase_like"/>
    <property type="match status" value="1"/>
</dbReference>
<evidence type="ECO:0000259" key="9">
    <source>
        <dbReference type="Pfam" id="PF18765"/>
    </source>
</evidence>
<dbReference type="RefSeq" id="WP_050397054.1">
    <property type="nucleotide sequence ID" value="NZ_JACGCU010000043.1"/>
</dbReference>
<dbReference type="GO" id="GO:0009012">
    <property type="term" value="F:aminoglycoside 3''-adenylyltransferase activity"/>
    <property type="evidence" value="ECO:0007669"/>
    <property type="project" value="UniProtKB-EC"/>
</dbReference>
<keyword evidence="2 7" id="KW-0046">Antibiotic resistance</keyword>
<organism evidence="10 11">
    <name type="scientific">Pseudomonas juntendi</name>
    <dbReference type="NCBI Taxonomy" id="2666183"/>
    <lineage>
        <taxon>Bacteria</taxon>
        <taxon>Pseudomonadati</taxon>
        <taxon>Pseudomonadota</taxon>
        <taxon>Gammaproteobacteria</taxon>
        <taxon>Pseudomonadales</taxon>
        <taxon>Pseudomonadaceae</taxon>
        <taxon>Pseudomonas</taxon>
    </lineage>
</organism>
<comment type="caution">
    <text evidence="10">The sequence shown here is derived from an EMBL/GenBank/DDBJ whole genome shotgun (WGS) entry which is preliminary data.</text>
</comment>
<dbReference type="EC" id="2.7.7.47" evidence="3 7"/>
<dbReference type="Pfam" id="PF13427">
    <property type="entry name" value="AadA_C"/>
    <property type="match status" value="1"/>
</dbReference>
<evidence type="ECO:0000313" key="11">
    <source>
        <dbReference type="Proteomes" id="UP000556620"/>
    </source>
</evidence>
<keyword evidence="1 7" id="KW-0808">Transferase</keyword>
<dbReference type="InterPro" id="IPR041633">
    <property type="entry name" value="Polbeta"/>
</dbReference>
<evidence type="ECO:0000256" key="1">
    <source>
        <dbReference type="ARBA" id="ARBA00022679"/>
    </source>
</evidence>
<proteinExistence type="predicted"/>
<keyword evidence="7" id="KW-0067">ATP-binding</keyword>
<comment type="catalytic activity">
    <reaction evidence="6 7">
        <text>streptomycin + ATP = 3''-O-adenylylstreptomycin + diphosphate</text>
        <dbReference type="Rhea" id="RHEA:20245"/>
        <dbReference type="ChEBI" id="CHEBI:30616"/>
        <dbReference type="ChEBI" id="CHEBI:33019"/>
        <dbReference type="ChEBI" id="CHEBI:58007"/>
        <dbReference type="ChEBI" id="CHEBI:58605"/>
        <dbReference type="EC" id="2.7.7.47"/>
    </reaction>
</comment>
<dbReference type="GO" id="GO:0070566">
    <property type="term" value="F:adenylyltransferase activity"/>
    <property type="evidence" value="ECO:0007669"/>
    <property type="project" value="InterPro"/>
</dbReference>
<dbReference type="EMBL" id="JACGCU010000043">
    <property type="protein sequence ID" value="MBA6061540.1"/>
    <property type="molecule type" value="Genomic_DNA"/>
</dbReference>
<evidence type="ECO:0000256" key="7">
    <source>
        <dbReference type="PIRNR" id="PIRNR000819"/>
    </source>
</evidence>
<feature type="domain" description="Adenylyltransferase AadA C-terminal" evidence="8">
    <location>
        <begin position="149"/>
        <end position="249"/>
    </location>
</feature>
<dbReference type="InterPro" id="IPR025184">
    <property type="entry name" value="AadA_C"/>
</dbReference>
<dbReference type="SUPFAM" id="SSF81301">
    <property type="entry name" value="Nucleotidyltransferase"/>
    <property type="match status" value="1"/>
</dbReference>
<evidence type="ECO:0000313" key="10">
    <source>
        <dbReference type="EMBL" id="MBA6061540.1"/>
    </source>
</evidence>
<accession>A0A7W2JM84</accession>
<keyword evidence="7" id="KW-0547">Nucleotide-binding</keyword>
<dbReference type="PIRSF" id="PIRSF000819">
    <property type="entry name" value="Streptomycin_3-adenylyltransf"/>
    <property type="match status" value="1"/>
</dbReference>
<evidence type="ECO:0000256" key="4">
    <source>
        <dbReference type="ARBA" id="ARBA00035252"/>
    </source>
</evidence>
<dbReference type="Proteomes" id="UP000556620">
    <property type="component" value="Unassembled WGS sequence"/>
</dbReference>
<dbReference type="Gene3D" id="3.30.460.10">
    <property type="entry name" value="Beta Polymerase, domain 2"/>
    <property type="match status" value="1"/>
</dbReference>
<keyword evidence="7" id="KW-0548">Nucleotidyltransferase</keyword>
<sequence length="256" mass="28089">MSKSMLIPAEAKRALPVIQQSLADSLVAVYLHGSAVAGGLRPKSDVDVLVVIDRATTHAIRARLVTELMKISGRPGGDTLRPLELIVFHRADLAESVYPARSEFVYGEWLRDAYETGEVPRPEADPELTLVLAQARQEASPLFGPEPAELLPAIPQADVHRAIKDALPSLLDSLEGDERNVLLTLARMWRTLRTGEFVPKDVAAEWAIPLLPAESAALVSCARNAYLGMMDIDWEARQREVRRVASDLSERVAGML</sequence>
<evidence type="ECO:0000256" key="3">
    <source>
        <dbReference type="ARBA" id="ARBA00035126"/>
    </source>
</evidence>
<dbReference type="InterPro" id="IPR043519">
    <property type="entry name" value="NT_sf"/>
</dbReference>
<dbReference type="GO" id="GO:0046677">
    <property type="term" value="P:response to antibiotic"/>
    <property type="evidence" value="ECO:0007669"/>
    <property type="project" value="UniProtKB-KW"/>
</dbReference>
<evidence type="ECO:0000256" key="5">
    <source>
        <dbReference type="ARBA" id="ARBA00047831"/>
    </source>
</evidence>
<feature type="domain" description="Polymerase beta nucleotidyltransferase" evidence="9">
    <location>
        <begin position="25"/>
        <end position="90"/>
    </location>
</feature>
<dbReference type="InterPro" id="IPR024172">
    <property type="entry name" value="AadA/Aad9"/>
</dbReference>
<dbReference type="Pfam" id="PF18765">
    <property type="entry name" value="Polbeta"/>
    <property type="match status" value="1"/>
</dbReference>
<reference evidence="10 11" key="1">
    <citation type="submission" date="2020-07" db="EMBL/GenBank/DDBJ databases">
        <title>Diversity of carbapenemase encoding genes among Pseudomonas putida group clinical isolates in a tertiary Brazilian hospital.</title>
        <authorList>
            <person name="Alberto-Lei F."/>
            <person name="Nodari C.S."/>
            <person name="Streling A.P."/>
            <person name="Paulino J.T."/>
            <person name="Bessa-Neto F.O."/>
            <person name="Cayo R."/>
            <person name="Gales A.C."/>
        </authorList>
    </citation>
    <scope>NUCLEOTIDE SEQUENCE [LARGE SCALE GENOMIC DNA]</scope>
    <source>
        <strain evidence="10 11">14535</strain>
    </source>
</reference>
<evidence type="ECO:0000256" key="2">
    <source>
        <dbReference type="ARBA" id="ARBA00023251"/>
    </source>
</evidence>
<dbReference type="GO" id="GO:0005524">
    <property type="term" value="F:ATP binding"/>
    <property type="evidence" value="ECO:0007669"/>
    <property type="project" value="UniProtKB-KW"/>
</dbReference>
<evidence type="ECO:0000256" key="6">
    <source>
        <dbReference type="ARBA" id="ARBA00048566"/>
    </source>
</evidence>
<gene>
    <name evidence="10" type="ORF">H4C44_20470</name>
</gene>
<dbReference type="AlphaFoldDB" id="A0A7W2JM84"/>
<evidence type="ECO:0000259" key="8">
    <source>
        <dbReference type="Pfam" id="PF13427"/>
    </source>
</evidence>
<name>A0A7W2JM84_9PSED</name>
<dbReference type="NCBIfam" id="NF010309">
    <property type="entry name" value="PRK13746.1"/>
    <property type="match status" value="1"/>
</dbReference>
<comment type="catalytic activity">
    <reaction evidence="5 7">
        <text>spectinomycin + ATP = 9-O-adenylylspectinomycin + diphosphate</text>
        <dbReference type="Rhea" id="RHEA:63228"/>
        <dbReference type="ChEBI" id="CHEBI:30616"/>
        <dbReference type="ChEBI" id="CHEBI:33019"/>
        <dbReference type="ChEBI" id="CHEBI:146260"/>
        <dbReference type="ChEBI" id="CHEBI:146261"/>
    </reaction>
</comment>
<protein>
    <recommendedName>
        <fullName evidence="4 7">Aminoglycoside (3'') (9) adenylyltransferase</fullName>
        <ecNumber evidence="3 7">2.7.7.47</ecNumber>
    </recommendedName>
</protein>